<evidence type="ECO:0000313" key="3">
    <source>
        <dbReference type="Proteomes" id="UP001589733"/>
    </source>
</evidence>
<organism evidence="2 3">
    <name type="scientific">Deinococcus oregonensis</name>
    <dbReference type="NCBI Taxonomy" id="1805970"/>
    <lineage>
        <taxon>Bacteria</taxon>
        <taxon>Thermotogati</taxon>
        <taxon>Deinococcota</taxon>
        <taxon>Deinococci</taxon>
        <taxon>Deinococcales</taxon>
        <taxon>Deinococcaceae</taxon>
        <taxon>Deinococcus</taxon>
    </lineage>
</organism>
<evidence type="ECO:0000259" key="1">
    <source>
        <dbReference type="Pfam" id="PF24706"/>
    </source>
</evidence>
<sequence length="79" mass="9201">MTCRDEILETVNALVKDRTPKTFHISEVVSTMRANKTKYPVSTIRAHISSVMCQSAPKPFERRTYPDFKRVARGRYRLL</sequence>
<dbReference type="EMBL" id="JBHLYR010000013">
    <property type="protein sequence ID" value="MFB9991339.1"/>
    <property type="molecule type" value="Genomic_DNA"/>
</dbReference>
<dbReference type="Proteomes" id="UP001589733">
    <property type="component" value="Unassembled WGS sequence"/>
</dbReference>
<name>A0ABV6AUZ9_9DEIO</name>
<gene>
    <name evidence="2" type="ORF">ACFFLM_05015</name>
</gene>
<dbReference type="RefSeq" id="WP_380006159.1">
    <property type="nucleotide sequence ID" value="NZ_JBHLYR010000013.1"/>
</dbReference>
<keyword evidence="3" id="KW-1185">Reference proteome</keyword>
<dbReference type="Pfam" id="PF24706">
    <property type="entry name" value="DUF7669"/>
    <property type="match status" value="1"/>
</dbReference>
<feature type="domain" description="DUF7669" evidence="1">
    <location>
        <begin position="10"/>
        <end position="78"/>
    </location>
</feature>
<protein>
    <recommendedName>
        <fullName evidence="1">DUF7669 domain-containing protein</fullName>
    </recommendedName>
</protein>
<evidence type="ECO:0000313" key="2">
    <source>
        <dbReference type="EMBL" id="MFB9991339.1"/>
    </source>
</evidence>
<dbReference type="InterPro" id="IPR056086">
    <property type="entry name" value="DUF7669"/>
</dbReference>
<proteinExistence type="predicted"/>
<comment type="caution">
    <text evidence="2">The sequence shown here is derived from an EMBL/GenBank/DDBJ whole genome shotgun (WGS) entry which is preliminary data.</text>
</comment>
<accession>A0ABV6AUZ9</accession>
<reference evidence="2 3" key="1">
    <citation type="submission" date="2024-09" db="EMBL/GenBank/DDBJ databases">
        <authorList>
            <person name="Sun Q."/>
            <person name="Mori K."/>
        </authorList>
    </citation>
    <scope>NUCLEOTIDE SEQUENCE [LARGE SCALE GENOMIC DNA]</scope>
    <source>
        <strain evidence="2 3">JCM 13503</strain>
    </source>
</reference>